<proteinExistence type="predicted"/>
<evidence type="ECO:0000313" key="1">
    <source>
        <dbReference type="EMBL" id="TGK37233.1"/>
    </source>
</evidence>
<feature type="non-terminal residue" evidence="1">
    <location>
        <position position="64"/>
    </location>
</feature>
<reference evidence="1" key="1">
    <citation type="journal article" date="2019" name="PLoS Negl. Trop. Dis.">
        <title>Revisiting the worldwide diversity of Leptospira species in the environment.</title>
        <authorList>
            <person name="Vincent A.T."/>
            <person name="Schiettekatte O."/>
            <person name="Bourhy P."/>
            <person name="Veyrier F.J."/>
            <person name="Picardeau M."/>
        </authorList>
    </citation>
    <scope>NUCLEOTIDE SEQUENCE [LARGE SCALE GENOMIC DNA]</scope>
    <source>
        <strain evidence="1">201800299</strain>
    </source>
</reference>
<evidence type="ECO:0000313" key="2">
    <source>
        <dbReference type="Proteomes" id="UP000298277"/>
    </source>
</evidence>
<name>A0A5F1YFC9_9LEPT</name>
<accession>A0A5F1YFC9</accession>
<keyword evidence="2" id="KW-1185">Reference proteome</keyword>
<dbReference type="Proteomes" id="UP000298277">
    <property type="component" value="Unassembled WGS sequence"/>
</dbReference>
<dbReference type="EMBL" id="RQFA01000016">
    <property type="protein sequence ID" value="TGK37233.1"/>
    <property type="molecule type" value="Genomic_DNA"/>
</dbReference>
<gene>
    <name evidence="1" type="ORF">EHQ17_03815</name>
</gene>
<organism evidence="1 2">
    <name type="scientific">Leptospira gomenensis</name>
    <dbReference type="NCBI Taxonomy" id="2484974"/>
    <lineage>
        <taxon>Bacteria</taxon>
        <taxon>Pseudomonadati</taxon>
        <taxon>Spirochaetota</taxon>
        <taxon>Spirochaetia</taxon>
        <taxon>Leptospirales</taxon>
        <taxon>Leptospiraceae</taxon>
        <taxon>Leptospira</taxon>
    </lineage>
</organism>
<dbReference type="AlphaFoldDB" id="A0A5F1YFC9"/>
<sequence length="64" mass="7463">MVERIRLDSLRRNTLTSVSGHATISVFNELSLPTKNYPFPGRPLRRMIQINYVTQTVKPFLEKM</sequence>
<protein>
    <submittedName>
        <fullName evidence="1">Uncharacterized protein</fullName>
    </submittedName>
</protein>
<comment type="caution">
    <text evidence="1">The sequence shown here is derived from an EMBL/GenBank/DDBJ whole genome shotgun (WGS) entry which is preliminary data.</text>
</comment>